<dbReference type="NCBIfam" id="TIGR00967">
    <property type="entry name" value="3a0501s007"/>
    <property type="match status" value="1"/>
</dbReference>
<evidence type="ECO:0000256" key="9">
    <source>
        <dbReference type="ARBA" id="ARBA00039733"/>
    </source>
</evidence>
<comment type="subunit">
    <text evidence="10">Component of the Sec protein translocase complex. Heterotrimer consisting of SecY, SecE and SecG subunits. The heterotrimers can form oligomers, although 1 heterotrimer is thought to be able to translocate proteins. Interacts with the ribosome. Interacts with SecDF, and other proteins may be involved. Interacts with SecA.</text>
</comment>
<evidence type="ECO:0000256" key="5">
    <source>
        <dbReference type="ARBA" id="ARBA00022927"/>
    </source>
</evidence>
<feature type="transmembrane region" description="Helical" evidence="10">
    <location>
        <begin position="217"/>
        <end position="239"/>
    </location>
</feature>
<dbReference type="GO" id="GO:0006605">
    <property type="term" value="P:protein targeting"/>
    <property type="evidence" value="ECO:0007669"/>
    <property type="project" value="UniProtKB-UniRule"/>
</dbReference>
<organism evidence="12 13">
    <name type="scientific">Candidatus Desantisbacteria bacterium CG23_combo_of_CG06-09_8_20_14_all_40_23</name>
    <dbReference type="NCBI Taxonomy" id="1974550"/>
    <lineage>
        <taxon>Bacteria</taxon>
        <taxon>Candidatus Desantisiibacteriota</taxon>
    </lineage>
</organism>
<feature type="transmembrane region" description="Helical" evidence="10">
    <location>
        <begin position="118"/>
        <end position="138"/>
    </location>
</feature>
<feature type="transmembrane region" description="Helical" evidence="10">
    <location>
        <begin position="398"/>
        <end position="418"/>
    </location>
</feature>
<dbReference type="Proteomes" id="UP000231067">
    <property type="component" value="Unassembled WGS sequence"/>
</dbReference>
<feature type="transmembrane region" description="Helical" evidence="10">
    <location>
        <begin position="187"/>
        <end position="205"/>
    </location>
</feature>
<evidence type="ECO:0000256" key="4">
    <source>
        <dbReference type="ARBA" id="ARBA00022692"/>
    </source>
</evidence>
<feature type="transmembrane region" description="Helical" evidence="10">
    <location>
        <begin position="150"/>
        <end position="175"/>
    </location>
</feature>
<gene>
    <name evidence="10" type="primary">secY</name>
    <name evidence="12" type="ORF">COX18_09445</name>
</gene>
<keyword evidence="7 10" id="KW-0811">Translocation</keyword>
<evidence type="ECO:0000256" key="6">
    <source>
        <dbReference type="ARBA" id="ARBA00022989"/>
    </source>
</evidence>
<dbReference type="InterPro" id="IPR002208">
    <property type="entry name" value="SecY/SEC61-alpha"/>
</dbReference>
<evidence type="ECO:0000256" key="10">
    <source>
        <dbReference type="HAMAP-Rule" id="MF_01465"/>
    </source>
</evidence>
<sequence>MRLKGIENILNPFKVYELRKRILFSLAVLAIYRFGAAAPTPGVDTVALGQIFQQAKGTIIGMLDMFSGGAFEKFSVFALGIMPYISASIIMSLLTKVMPSLEKIQKEGEVGRKKINQYTRYLTLAIGIIQASGVSIWIQNMQGLQGESMVLTPGIGFHLMTIVTLTTGTAIVMWLGEQITERGIGNGASLIIFANIISQIPNGILESGKLLFTGERNPIVFIIGLAVILVAIAATVTMIQGHRKIIVQYAKRMVGRKVYGGQSTHLPLQVNMAGVIPIIFASSLLTIPATILTFFGGTGNPVMEFIVNQLTPGRGATYYVIETAAIVFFTYFYVAVIFNPVDVAENMRKYGGFVPGIRPGKPTAEHIERVLKRITFVGAIFLALINLIPSLMYGAMKIPFHFGGTSILIAVGVALDIMRRIESHLLMGHYDGFMKKGKIKGRF</sequence>
<dbReference type="GO" id="GO:0005886">
    <property type="term" value="C:plasma membrane"/>
    <property type="evidence" value="ECO:0007669"/>
    <property type="project" value="UniProtKB-SubCell"/>
</dbReference>
<feature type="transmembrane region" description="Helical" evidence="10">
    <location>
        <begin position="316"/>
        <end position="338"/>
    </location>
</feature>
<dbReference type="InterPro" id="IPR023201">
    <property type="entry name" value="SecY_dom_sf"/>
</dbReference>
<dbReference type="Pfam" id="PF00344">
    <property type="entry name" value="SecY"/>
    <property type="match status" value="1"/>
</dbReference>
<accession>A0A2H0A2I3</accession>
<comment type="function">
    <text evidence="10">The central subunit of the protein translocation channel SecYEG. Consists of two halves formed by TMs 1-5 and 6-10. These two domains form a lateral gate at the front which open onto the bilayer between TMs 2 and 7, and are clamped together by SecE at the back. The channel is closed by both a pore ring composed of hydrophobic SecY resides and a short helix (helix 2A) on the extracellular side of the membrane which forms a plug. The plug probably moves laterally to allow the channel to open. The ring and the pore may move independently.</text>
</comment>
<dbReference type="Gene3D" id="1.10.3370.10">
    <property type="entry name" value="SecY subunit domain"/>
    <property type="match status" value="1"/>
</dbReference>
<evidence type="ECO:0000256" key="1">
    <source>
        <dbReference type="ARBA" id="ARBA00004141"/>
    </source>
</evidence>
<dbReference type="PANTHER" id="PTHR10906">
    <property type="entry name" value="SECY/SEC61-ALPHA FAMILY MEMBER"/>
    <property type="match status" value="1"/>
</dbReference>
<dbReference type="PROSITE" id="PS00756">
    <property type="entry name" value="SECY_2"/>
    <property type="match status" value="1"/>
</dbReference>
<comment type="similarity">
    <text evidence="2 10 11">Belongs to the SecY/SEC61-alpha family.</text>
</comment>
<dbReference type="InterPro" id="IPR030659">
    <property type="entry name" value="SecY_CS"/>
</dbReference>
<feature type="transmembrane region" description="Helical" evidence="10">
    <location>
        <begin position="374"/>
        <end position="392"/>
    </location>
</feature>
<comment type="subcellular location">
    <subcellularLocation>
        <location evidence="10">Cell membrane</location>
        <topology evidence="10">Multi-pass membrane protein</topology>
    </subcellularLocation>
    <subcellularLocation>
        <location evidence="1">Membrane</location>
        <topology evidence="1">Multi-pass membrane protein</topology>
    </subcellularLocation>
</comment>
<evidence type="ECO:0000256" key="3">
    <source>
        <dbReference type="ARBA" id="ARBA00022448"/>
    </source>
</evidence>
<keyword evidence="4 10" id="KW-0812">Transmembrane</keyword>
<evidence type="ECO:0000256" key="11">
    <source>
        <dbReference type="RuleBase" id="RU004349"/>
    </source>
</evidence>
<evidence type="ECO:0000256" key="2">
    <source>
        <dbReference type="ARBA" id="ARBA00005751"/>
    </source>
</evidence>
<keyword evidence="10" id="KW-1003">Cell membrane</keyword>
<evidence type="ECO:0000313" key="13">
    <source>
        <dbReference type="Proteomes" id="UP000231067"/>
    </source>
</evidence>
<feature type="transmembrane region" description="Helical" evidence="10">
    <location>
        <begin position="21"/>
        <end position="38"/>
    </location>
</feature>
<evidence type="ECO:0000256" key="8">
    <source>
        <dbReference type="ARBA" id="ARBA00023136"/>
    </source>
</evidence>
<dbReference type="AlphaFoldDB" id="A0A2H0A2I3"/>
<dbReference type="HAMAP" id="MF_01465">
    <property type="entry name" value="SecY"/>
    <property type="match status" value="1"/>
</dbReference>
<proteinExistence type="inferred from homology"/>
<dbReference type="EMBL" id="PCSH01000159">
    <property type="protein sequence ID" value="PIP39659.1"/>
    <property type="molecule type" value="Genomic_DNA"/>
</dbReference>
<dbReference type="PRINTS" id="PR00303">
    <property type="entry name" value="SECYTRNLCASE"/>
</dbReference>
<keyword evidence="6 10" id="KW-1133">Transmembrane helix</keyword>
<reference evidence="12 13" key="1">
    <citation type="submission" date="2017-09" db="EMBL/GenBank/DDBJ databases">
        <title>Depth-based differentiation of microbial function through sediment-hosted aquifers and enrichment of novel symbionts in the deep terrestrial subsurface.</title>
        <authorList>
            <person name="Probst A.J."/>
            <person name="Ladd B."/>
            <person name="Jarett J.K."/>
            <person name="Geller-Mcgrath D.E."/>
            <person name="Sieber C.M."/>
            <person name="Emerson J.B."/>
            <person name="Anantharaman K."/>
            <person name="Thomas B.C."/>
            <person name="Malmstrom R."/>
            <person name="Stieglmeier M."/>
            <person name="Klingl A."/>
            <person name="Woyke T."/>
            <person name="Ryan C.M."/>
            <person name="Banfield J.F."/>
        </authorList>
    </citation>
    <scope>NUCLEOTIDE SEQUENCE [LARGE SCALE GENOMIC DNA]</scope>
    <source>
        <strain evidence="12">CG23_combo_of_CG06-09_8_20_14_all_40_23</strain>
    </source>
</reference>
<dbReference type="GO" id="GO:0043952">
    <property type="term" value="P:protein transport by the Sec complex"/>
    <property type="evidence" value="ECO:0007669"/>
    <property type="project" value="UniProtKB-UniRule"/>
</dbReference>
<evidence type="ECO:0000313" key="12">
    <source>
        <dbReference type="EMBL" id="PIP39659.1"/>
    </source>
</evidence>
<feature type="transmembrane region" description="Helical" evidence="10">
    <location>
        <begin position="74"/>
        <end position="97"/>
    </location>
</feature>
<name>A0A2H0A2I3_9BACT</name>
<keyword evidence="5 10" id="KW-0653">Protein transport</keyword>
<dbReference type="FunFam" id="1.10.3370.10:FF:000001">
    <property type="entry name" value="Preprotein translocase subunit SecY"/>
    <property type="match status" value="1"/>
</dbReference>
<protein>
    <recommendedName>
        <fullName evidence="9 10">Protein translocase subunit SecY</fullName>
    </recommendedName>
</protein>
<dbReference type="InterPro" id="IPR026593">
    <property type="entry name" value="SecY"/>
</dbReference>
<dbReference type="PIRSF" id="PIRSF004557">
    <property type="entry name" value="SecY"/>
    <property type="match status" value="1"/>
</dbReference>
<comment type="caution">
    <text evidence="12">The sequence shown here is derived from an EMBL/GenBank/DDBJ whole genome shotgun (WGS) entry which is preliminary data.</text>
</comment>
<dbReference type="SUPFAM" id="SSF103491">
    <property type="entry name" value="Preprotein translocase SecY subunit"/>
    <property type="match status" value="1"/>
</dbReference>
<feature type="transmembrane region" description="Helical" evidence="10">
    <location>
        <begin position="275"/>
        <end position="296"/>
    </location>
</feature>
<dbReference type="GO" id="GO:0065002">
    <property type="term" value="P:intracellular protein transmembrane transport"/>
    <property type="evidence" value="ECO:0007669"/>
    <property type="project" value="UniProtKB-UniRule"/>
</dbReference>
<evidence type="ECO:0000256" key="7">
    <source>
        <dbReference type="ARBA" id="ARBA00023010"/>
    </source>
</evidence>
<keyword evidence="8 10" id="KW-0472">Membrane</keyword>
<keyword evidence="3 10" id="KW-0813">Transport</keyword>